<dbReference type="GO" id="GO:0046872">
    <property type="term" value="F:metal ion binding"/>
    <property type="evidence" value="ECO:0007669"/>
    <property type="project" value="InterPro"/>
</dbReference>
<feature type="domain" description="DDHD" evidence="2">
    <location>
        <begin position="1"/>
        <end position="247"/>
    </location>
</feature>
<protein>
    <recommendedName>
        <fullName evidence="2">DDHD domain-containing protein</fullName>
    </recommendedName>
</protein>
<evidence type="ECO:0000259" key="2">
    <source>
        <dbReference type="PROSITE" id="PS51043"/>
    </source>
</evidence>
<dbReference type="InterPro" id="IPR013879">
    <property type="entry name" value="DUF1761"/>
</dbReference>
<dbReference type="PANTHER" id="PTHR40638">
    <property type="entry name" value="UPF0591 MEMBRANE PROTEIN C15E1.02C"/>
    <property type="match status" value="1"/>
</dbReference>
<feature type="region of interest" description="Disordered" evidence="1">
    <location>
        <begin position="122"/>
        <end position="142"/>
    </location>
</feature>
<dbReference type="AlphaFoldDB" id="A0A1B7NR13"/>
<dbReference type="InterPro" id="IPR004177">
    <property type="entry name" value="DDHD_dom"/>
</dbReference>
<keyword evidence="4" id="KW-1185">Reference proteome</keyword>
<reference evidence="3 4" key="1">
    <citation type="submission" date="2015-07" db="EMBL/GenBank/DDBJ databases">
        <title>Emmonsia species relationships and genome sequence.</title>
        <authorList>
            <person name="Cuomo C.A."/>
            <person name="Schwartz I.S."/>
            <person name="Kenyon C."/>
            <person name="de Hoog G.S."/>
            <person name="Govender N.P."/>
            <person name="Botha A."/>
            <person name="Moreno L."/>
            <person name="de Vries M."/>
            <person name="Munoz J.F."/>
            <person name="Stielow J.B."/>
        </authorList>
    </citation>
    <scope>NUCLEOTIDE SEQUENCE [LARGE SCALE GENOMIC DNA]</scope>
    <source>
        <strain evidence="3 4">CBS 136260</strain>
    </source>
</reference>
<dbReference type="Pfam" id="PF08570">
    <property type="entry name" value="DUF1761"/>
    <property type="match status" value="1"/>
</dbReference>
<dbReference type="Pfam" id="PF02862">
    <property type="entry name" value="DDHD"/>
    <property type="match status" value="1"/>
</dbReference>
<dbReference type="PROSITE" id="PS51043">
    <property type="entry name" value="DDHD"/>
    <property type="match status" value="1"/>
</dbReference>
<sequence length="401" mass="42949">MDSTGSPGFPNSVSSPKCNQLFNIFHPSDPISYRIEPLISPAMSALKPQPLPYVKRTIWSTSGQSLTNISTRVGQSVGSLWSNFASGVASSLLNRSLGLGDGSAQPQAAIGGQQKTTVLSGEVNSEQPQTGGGGAMANESSRSQKYPTLIDANIETLYDGFQQIRDSHLHIASGPDSATMEEIEAENRVRKIRHEEAKVRSLNSNGRVDYSIQEGAFDISLIASIASHLSYWADEDVSHFMLSQMLSRKRRESRDDLPSVKPSAIALGTVFSHVASLGVLTPVFGDTYHRAQAANSKEEFFKSKEAASAAAAWSSSVVGSAVQSYGVGALINATGTLSYKGAAYLGSLIFFASSAPSFISQLVTERRPMDTIAVGALTRVLETVGLSLFLTWWGTRTNPFD</sequence>
<evidence type="ECO:0000256" key="1">
    <source>
        <dbReference type="SAM" id="MobiDB-lite"/>
    </source>
</evidence>
<evidence type="ECO:0000313" key="4">
    <source>
        <dbReference type="Proteomes" id="UP000091918"/>
    </source>
</evidence>
<dbReference type="PANTHER" id="PTHR40638:SF1">
    <property type="entry name" value="UPF0591 MEMBRANE PROTEIN C15E1.02C"/>
    <property type="match status" value="1"/>
</dbReference>
<dbReference type="Proteomes" id="UP000091918">
    <property type="component" value="Unassembled WGS sequence"/>
</dbReference>
<evidence type="ECO:0000313" key="3">
    <source>
        <dbReference type="EMBL" id="OAX79242.1"/>
    </source>
</evidence>
<accession>A0A1B7NR13</accession>
<name>A0A1B7NR13_9EURO</name>
<dbReference type="EMBL" id="LGUA01001097">
    <property type="protein sequence ID" value="OAX79242.1"/>
    <property type="molecule type" value="Genomic_DNA"/>
</dbReference>
<organism evidence="3 4">
    <name type="scientific">Emergomyces africanus</name>
    <dbReference type="NCBI Taxonomy" id="1955775"/>
    <lineage>
        <taxon>Eukaryota</taxon>
        <taxon>Fungi</taxon>
        <taxon>Dikarya</taxon>
        <taxon>Ascomycota</taxon>
        <taxon>Pezizomycotina</taxon>
        <taxon>Eurotiomycetes</taxon>
        <taxon>Eurotiomycetidae</taxon>
        <taxon>Onygenales</taxon>
        <taxon>Ajellomycetaceae</taxon>
        <taxon>Emergomyces</taxon>
    </lineage>
</organism>
<proteinExistence type="predicted"/>
<dbReference type="SMART" id="SM01127">
    <property type="entry name" value="DDHD"/>
    <property type="match status" value="1"/>
</dbReference>
<comment type="caution">
    <text evidence="3">The sequence shown here is derived from an EMBL/GenBank/DDBJ whole genome shotgun (WGS) entry which is preliminary data.</text>
</comment>
<dbReference type="OrthoDB" id="2344991at2759"/>
<gene>
    <name evidence="3" type="ORF">ACJ72_06437</name>
</gene>